<comment type="caution">
    <text evidence="1">The sequence shown here is derived from an EMBL/GenBank/DDBJ whole genome shotgun (WGS) entry which is preliminary data.</text>
</comment>
<evidence type="ECO:0000313" key="2">
    <source>
        <dbReference type="Proteomes" id="UP001231189"/>
    </source>
</evidence>
<reference evidence="1" key="1">
    <citation type="submission" date="2023-07" db="EMBL/GenBank/DDBJ databases">
        <title>A chromosome-level genome assembly of Lolium multiflorum.</title>
        <authorList>
            <person name="Chen Y."/>
            <person name="Copetti D."/>
            <person name="Kolliker R."/>
            <person name="Studer B."/>
        </authorList>
    </citation>
    <scope>NUCLEOTIDE SEQUENCE</scope>
    <source>
        <strain evidence="1">02402/16</strain>
        <tissue evidence="1">Leaf</tissue>
    </source>
</reference>
<sequence length="389" mass="43635">MCLFSGTPPGRGSAPEGFSIDTAAISTAIFINAAAPMRGSSSPSRLRAVPERERKNSSCVLQESHERYHGWSLRPARVEPLPKVPRYRSRVRLAVCGDCFSGTTTGTSTLQYRPGHHRYLHPPPPAITTTPSPSAITTTLSTAGYHRSSSPTPDMEDYMDYFEDDTSASTADVEEHVELDTDYGSASITDMTGNEELDNDYGSGSIIDMTDIEELYNDNCSQGMEDMVEHHHEYDIDSTMNTTDASKVLMHMIIYIELVTWIIKSVPNTIVIDTPLRAQQGAKNNMPRHMSHNLCMPRIVIDTHHLMIVVDHHHLMDPIDIRHHMIIDDTSHPMIAIDQHLPRIFDDTPQAMVMMREDESLNMTATNTIIGCLPLQGWQVHIKRTFLIR</sequence>
<dbReference type="AlphaFoldDB" id="A0AAD8VI51"/>
<dbReference type="Proteomes" id="UP001231189">
    <property type="component" value="Unassembled WGS sequence"/>
</dbReference>
<gene>
    <name evidence="1" type="ORF">QYE76_032210</name>
</gene>
<accession>A0AAD8VI51</accession>
<keyword evidence="2" id="KW-1185">Reference proteome</keyword>
<organism evidence="1 2">
    <name type="scientific">Lolium multiflorum</name>
    <name type="common">Italian ryegrass</name>
    <name type="synonym">Lolium perenne subsp. multiflorum</name>
    <dbReference type="NCBI Taxonomy" id="4521"/>
    <lineage>
        <taxon>Eukaryota</taxon>
        <taxon>Viridiplantae</taxon>
        <taxon>Streptophyta</taxon>
        <taxon>Embryophyta</taxon>
        <taxon>Tracheophyta</taxon>
        <taxon>Spermatophyta</taxon>
        <taxon>Magnoliopsida</taxon>
        <taxon>Liliopsida</taxon>
        <taxon>Poales</taxon>
        <taxon>Poaceae</taxon>
        <taxon>BOP clade</taxon>
        <taxon>Pooideae</taxon>
        <taxon>Poodae</taxon>
        <taxon>Poeae</taxon>
        <taxon>Poeae Chloroplast Group 2 (Poeae type)</taxon>
        <taxon>Loliodinae</taxon>
        <taxon>Loliinae</taxon>
        <taxon>Lolium</taxon>
    </lineage>
</organism>
<name>A0AAD8VI51_LOLMU</name>
<proteinExistence type="predicted"/>
<protein>
    <submittedName>
        <fullName evidence="1">Uncharacterized protein</fullName>
    </submittedName>
</protein>
<evidence type="ECO:0000313" key="1">
    <source>
        <dbReference type="EMBL" id="KAK1608537.1"/>
    </source>
</evidence>
<dbReference type="EMBL" id="JAUUTY010000007">
    <property type="protein sequence ID" value="KAK1608537.1"/>
    <property type="molecule type" value="Genomic_DNA"/>
</dbReference>